<keyword evidence="3" id="KW-1185">Reference proteome</keyword>
<name>A0ABN7W4H6_GIGMA</name>
<feature type="non-terminal residue" evidence="2">
    <location>
        <position position="284"/>
    </location>
</feature>
<reference evidence="2 3" key="1">
    <citation type="submission" date="2021-06" db="EMBL/GenBank/DDBJ databases">
        <authorList>
            <person name="Kallberg Y."/>
            <person name="Tangrot J."/>
            <person name="Rosling A."/>
        </authorList>
    </citation>
    <scope>NUCLEOTIDE SEQUENCE [LARGE SCALE GENOMIC DNA]</scope>
    <source>
        <strain evidence="2 3">120-4 pot B 10/14</strain>
    </source>
</reference>
<protein>
    <submittedName>
        <fullName evidence="2">13313_t:CDS:1</fullName>
    </submittedName>
</protein>
<feature type="domain" description="Protein kinase" evidence="1">
    <location>
        <begin position="79"/>
        <end position="284"/>
    </location>
</feature>
<gene>
    <name evidence="2" type="ORF">GMARGA_LOCUS26499</name>
</gene>
<evidence type="ECO:0000259" key="1">
    <source>
        <dbReference type="PROSITE" id="PS50011"/>
    </source>
</evidence>
<dbReference type="InterPro" id="IPR011009">
    <property type="entry name" value="Kinase-like_dom_sf"/>
</dbReference>
<dbReference type="SUPFAM" id="SSF56112">
    <property type="entry name" value="Protein kinase-like (PK-like)"/>
    <property type="match status" value="1"/>
</dbReference>
<dbReference type="Proteomes" id="UP000789901">
    <property type="component" value="Unassembled WGS sequence"/>
</dbReference>
<organism evidence="2 3">
    <name type="scientific">Gigaspora margarita</name>
    <dbReference type="NCBI Taxonomy" id="4874"/>
    <lineage>
        <taxon>Eukaryota</taxon>
        <taxon>Fungi</taxon>
        <taxon>Fungi incertae sedis</taxon>
        <taxon>Mucoromycota</taxon>
        <taxon>Glomeromycotina</taxon>
        <taxon>Glomeromycetes</taxon>
        <taxon>Diversisporales</taxon>
        <taxon>Gigasporaceae</taxon>
        <taxon>Gigaspora</taxon>
    </lineage>
</organism>
<dbReference type="Gene3D" id="3.30.200.20">
    <property type="entry name" value="Phosphorylase Kinase, domain 1"/>
    <property type="match status" value="1"/>
</dbReference>
<comment type="caution">
    <text evidence="2">The sequence shown here is derived from an EMBL/GenBank/DDBJ whole genome shotgun (WGS) entry which is preliminary data.</text>
</comment>
<dbReference type="InterPro" id="IPR000719">
    <property type="entry name" value="Prot_kinase_dom"/>
</dbReference>
<dbReference type="PROSITE" id="PS50011">
    <property type="entry name" value="PROTEIN_KINASE_DOM"/>
    <property type="match status" value="1"/>
</dbReference>
<dbReference type="EMBL" id="CAJVQB010030964">
    <property type="protein sequence ID" value="CAG8816276.1"/>
    <property type="molecule type" value="Genomic_DNA"/>
</dbReference>
<evidence type="ECO:0000313" key="3">
    <source>
        <dbReference type="Proteomes" id="UP000789901"/>
    </source>
</evidence>
<accession>A0ABN7W4H6</accession>
<proteinExistence type="predicted"/>
<evidence type="ECO:0000313" key="2">
    <source>
        <dbReference type="EMBL" id="CAG8816276.1"/>
    </source>
</evidence>
<sequence length="284" mass="33244">MATLPSRIINRLREKPVVDTNRKYIIIYEKCWQGMQDNRPSIQEVAMDENELLLYKNMKNDLDELIKSHKIAKYDYYEFSKLEKIGRVAFGTVHKARRGNSTIALKNINKNDNTNQAKLQHLAKLGKHEHIIEFYGVTKGIRDSFTKSIFYEKCRNFDKTVIVLKVQGTGGDYNPLTWGKQNWKKFKETNVSFIIALNNKCISSIYSKVKHADYVVYCRKSSSLSFGYSDLYMHSKNVRIWRCCPHDYENPIKIIDNGSQKPQKVKPENFQIENYESARMTMKT</sequence>